<accession>A0AAN1QP20</accession>
<feature type="transmembrane region" description="Helical" evidence="6">
    <location>
        <begin position="61"/>
        <end position="81"/>
    </location>
</feature>
<keyword evidence="4 6" id="KW-1133">Transmembrane helix</keyword>
<feature type="transmembrane region" description="Helical" evidence="6">
    <location>
        <begin position="29"/>
        <end position="49"/>
    </location>
</feature>
<dbReference type="Proteomes" id="UP000267249">
    <property type="component" value="Chromosome"/>
</dbReference>
<dbReference type="EMBL" id="CP030139">
    <property type="protein sequence ID" value="AZB72923.1"/>
    <property type="molecule type" value="Genomic_DNA"/>
</dbReference>
<dbReference type="RefSeq" id="WP_208673257.1">
    <property type="nucleotide sequence ID" value="NZ_CP030139.2"/>
</dbReference>
<sequence length="194" mass="21693">MDSYIYFIAALLPLVSAVLIYQTNPYRALLTRGILGAIAALMYTIMGAADVALTEALVGTLLAVTLYAIAIRSSLVIRLGILCQMRSEDNSDQSNSQLNELIADFRKIFNKYNLRLEIVTFDDSSDLMRSLSNKEVHAICLQAEEIGKEHSVLGYRFQIITRLQRLHEIMIANFKSDLTYIAYGNSFSETGVLL</sequence>
<gene>
    <name evidence="8" type="ORF">DOP62_09495</name>
</gene>
<evidence type="ECO:0000256" key="3">
    <source>
        <dbReference type="ARBA" id="ARBA00022692"/>
    </source>
</evidence>
<feature type="transmembrane region" description="Helical" evidence="6">
    <location>
        <begin position="6"/>
        <end position="22"/>
    </location>
</feature>
<evidence type="ECO:0000259" key="7">
    <source>
        <dbReference type="Pfam" id="PF13244"/>
    </source>
</evidence>
<dbReference type="NCBIfam" id="NF005628">
    <property type="entry name" value="PRK07377.1-4"/>
    <property type="match status" value="1"/>
</dbReference>
<reference evidence="8 9" key="1">
    <citation type="journal article" date="2018" name="Sci. Rep.">
        <title>Genome Features and Biochemical Characteristics of a Robust, Fast Growing and Naturally Transformable Cyanobacterium Synechococcus elongatus PCC 11801 Isolated from India.</title>
        <authorList>
            <person name="Jaiswal D."/>
            <person name="Sengupta A."/>
            <person name="Sohoni S."/>
            <person name="Sengupta S."/>
            <person name="Phadnavis A.G."/>
            <person name="Pakrasi H.B."/>
            <person name="Wangikar P.P."/>
        </authorList>
    </citation>
    <scope>NUCLEOTIDE SEQUENCE [LARGE SCALE GENOMIC DNA]</scope>
    <source>
        <strain evidence="8 9">PCC 11801</strain>
    </source>
</reference>
<dbReference type="NCBIfam" id="NF005630">
    <property type="entry name" value="PRK07377.1-6"/>
    <property type="match status" value="1"/>
</dbReference>
<evidence type="ECO:0000256" key="2">
    <source>
        <dbReference type="ARBA" id="ARBA00022475"/>
    </source>
</evidence>
<evidence type="ECO:0000256" key="1">
    <source>
        <dbReference type="ARBA" id="ARBA00004651"/>
    </source>
</evidence>
<evidence type="ECO:0000256" key="6">
    <source>
        <dbReference type="SAM" id="Phobius"/>
    </source>
</evidence>
<dbReference type="InterPro" id="IPR025383">
    <property type="entry name" value="MrpA_C/MbhD"/>
</dbReference>
<organism evidence="8 9">
    <name type="scientific">Synechococcus elongatus PCC 11801</name>
    <dbReference type="NCBI Taxonomy" id="2219813"/>
    <lineage>
        <taxon>Bacteria</taxon>
        <taxon>Bacillati</taxon>
        <taxon>Cyanobacteriota</taxon>
        <taxon>Cyanophyceae</taxon>
        <taxon>Synechococcales</taxon>
        <taxon>Synechococcaceae</taxon>
        <taxon>Synechococcus</taxon>
    </lineage>
</organism>
<evidence type="ECO:0000256" key="4">
    <source>
        <dbReference type="ARBA" id="ARBA00022989"/>
    </source>
</evidence>
<keyword evidence="3 6" id="KW-0812">Transmembrane</keyword>
<dbReference type="Pfam" id="PF13244">
    <property type="entry name" value="MbhD"/>
    <property type="match status" value="1"/>
</dbReference>
<dbReference type="GO" id="GO:0005886">
    <property type="term" value="C:plasma membrane"/>
    <property type="evidence" value="ECO:0007669"/>
    <property type="project" value="UniProtKB-SubCell"/>
</dbReference>
<keyword evidence="5 6" id="KW-0472">Membrane</keyword>
<proteinExistence type="predicted"/>
<protein>
    <submittedName>
        <fullName evidence="8">DUF4040 domain-containing protein</fullName>
    </submittedName>
</protein>
<feature type="domain" description="MrpA C-terminal/MbhD" evidence="7">
    <location>
        <begin position="11"/>
        <end position="73"/>
    </location>
</feature>
<name>A0AAN1QP20_SYNEL</name>
<evidence type="ECO:0000256" key="5">
    <source>
        <dbReference type="ARBA" id="ARBA00023136"/>
    </source>
</evidence>
<comment type="subcellular location">
    <subcellularLocation>
        <location evidence="1">Cell membrane</location>
        <topology evidence="1">Multi-pass membrane protein</topology>
    </subcellularLocation>
</comment>
<keyword evidence="2" id="KW-1003">Cell membrane</keyword>
<dbReference type="AlphaFoldDB" id="A0AAN1QP20"/>
<evidence type="ECO:0000313" key="9">
    <source>
        <dbReference type="Proteomes" id="UP000267249"/>
    </source>
</evidence>
<evidence type="ECO:0000313" key="8">
    <source>
        <dbReference type="EMBL" id="AZB72923.1"/>
    </source>
</evidence>